<organism evidence="6 7">
    <name type="scientific">Legionella brunensis</name>
    <dbReference type="NCBI Taxonomy" id="29422"/>
    <lineage>
        <taxon>Bacteria</taxon>
        <taxon>Pseudomonadati</taxon>
        <taxon>Pseudomonadota</taxon>
        <taxon>Gammaproteobacteria</taxon>
        <taxon>Legionellales</taxon>
        <taxon>Legionellaceae</taxon>
        <taxon>Legionella</taxon>
    </lineage>
</organism>
<dbReference type="PATRIC" id="fig|29422.6.peg.2683"/>
<dbReference type="OrthoDB" id="9786771at2"/>
<evidence type="ECO:0000313" key="6">
    <source>
        <dbReference type="EMBL" id="KTC78228.1"/>
    </source>
</evidence>
<dbReference type="PANTHER" id="PTHR38099:SF1">
    <property type="entry name" value="LARGE RIBOSOMAL RNA SUBUNIT ACCUMULATION PROTEIN YCED"/>
    <property type="match status" value="1"/>
</dbReference>
<comment type="similarity">
    <text evidence="2">Belongs to the DUF177 domain family.</text>
</comment>
<dbReference type="STRING" id="29422.Lbru_2520"/>
<dbReference type="PANTHER" id="PTHR38099">
    <property type="entry name" value="LARGE RIBOSOMAL RNA SUBUNIT ACCUMULATION PROTEIN YCED"/>
    <property type="match status" value="1"/>
</dbReference>
<dbReference type="GO" id="GO:0042254">
    <property type="term" value="P:ribosome biogenesis"/>
    <property type="evidence" value="ECO:0007669"/>
    <property type="project" value="UniProtKB-KW"/>
</dbReference>
<dbReference type="AlphaFoldDB" id="A0A0W0S594"/>
<accession>A0A0W0S594</accession>
<comment type="caution">
    <text evidence="6">The sequence shown here is derived from an EMBL/GenBank/DDBJ whole genome shotgun (WGS) entry which is preliminary data.</text>
</comment>
<dbReference type="EMBL" id="LNXV01000033">
    <property type="protein sequence ID" value="KTC78228.1"/>
    <property type="molecule type" value="Genomic_DNA"/>
</dbReference>
<dbReference type="GO" id="GO:0005829">
    <property type="term" value="C:cytosol"/>
    <property type="evidence" value="ECO:0007669"/>
    <property type="project" value="TreeGrafter"/>
</dbReference>
<dbReference type="Proteomes" id="UP000054742">
    <property type="component" value="Unassembled WGS sequence"/>
</dbReference>
<evidence type="ECO:0000256" key="1">
    <source>
        <dbReference type="ARBA" id="ARBA00002868"/>
    </source>
</evidence>
<evidence type="ECO:0000256" key="2">
    <source>
        <dbReference type="ARBA" id="ARBA00010740"/>
    </source>
</evidence>
<evidence type="ECO:0000313" key="7">
    <source>
        <dbReference type="Proteomes" id="UP000054742"/>
    </source>
</evidence>
<keyword evidence="7" id="KW-1185">Reference proteome</keyword>
<protein>
    <recommendedName>
        <fullName evidence="3">Large ribosomal RNA subunit accumulation protein YceD</fullName>
    </recommendedName>
    <alternativeName>
        <fullName evidence="5">23S rRNA accumulation protein YceD</fullName>
    </alternativeName>
</protein>
<dbReference type="InterPro" id="IPR039255">
    <property type="entry name" value="YceD_bac"/>
</dbReference>
<comment type="function">
    <text evidence="1">Plays a role in synthesis, processing and/or stability of 23S rRNA.</text>
</comment>
<keyword evidence="4" id="KW-0690">Ribosome biogenesis</keyword>
<name>A0A0W0S594_9GAMM</name>
<proteinExistence type="inferred from homology"/>
<gene>
    <name evidence="6" type="ORF">Lbru_2520</name>
</gene>
<dbReference type="InterPro" id="IPR003772">
    <property type="entry name" value="YceD"/>
</dbReference>
<dbReference type="RefSeq" id="WP_058442495.1">
    <property type="nucleotide sequence ID" value="NZ_CAAAHU010000004.1"/>
</dbReference>
<evidence type="ECO:0000256" key="5">
    <source>
        <dbReference type="ARBA" id="ARBA00031841"/>
    </source>
</evidence>
<reference evidence="6 7" key="1">
    <citation type="submission" date="2015-11" db="EMBL/GenBank/DDBJ databases">
        <title>Genomic analysis of 38 Legionella species identifies large and diverse effector repertoires.</title>
        <authorList>
            <person name="Burstein D."/>
            <person name="Amaro F."/>
            <person name="Zusman T."/>
            <person name="Lifshitz Z."/>
            <person name="Cohen O."/>
            <person name="Gilbert J.A."/>
            <person name="Pupko T."/>
            <person name="Shuman H.A."/>
            <person name="Segal G."/>
        </authorList>
    </citation>
    <scope>NUCLEOTIDE SEQUENCE [LARGE SCALE GENOMIC DNA]</scope>
    <source>
        <strain evidence="6 7">ATCC 43878</strain>
    </source>
</reference>
<dbReference type="Pfam" id="PF02620">
    <property type="entry name" value="YceD"/>
    <property type="match status" value="1"/>
</dbReference>
<sequence length="145" mass="16593">MLINLKNSAAKTGVEQATLELHERLPAHINPPCVTHCQFSIESQNNYYLLNLTVNSMLTITCQRCLKEFNYQYVNNTTLAICHSDEIAEKLMEQYECVISEDGHVNLNELITDELHLYVPELHPEISDCDSEINRFFGADSTMKL</sequence>
<evidence type="ECO:0000256" key="4">
    <source>
        <dbReference type="ARBA" id="ARBA00022517"/>
    </source>
</evidence>
<evidence type="ECO:0000256" key="3">
    <source>
        <dbReference type="ARBA" id="ARBA00015716"/>
    </source>
</evidence>